<evidence type="ECO:0000313" key="1">
    <source>
        <dbReference type="EMBL" id="MEQ2211080.1"/>
    </source>
</evidence>
<accession>A0ABV0RS54</accession>
<dbReference type="EMBL" id="JAHRIN010056711">
    <property type="protein sequence ID" value="MEQ2211080.1"/>
    <property type="molecule type" value="Genomic_DNA"/>
</dbReference>
<proteinExistence type="predicted"/>
<keyword evidence="2" id="KW-1185">Reference proteome</keyword>
<name>A0ABV0RS54_9TELE</name>
<evidence type="ECO:0000313" key="2">
    <source>
        <dbReference type="Proteomes" id="UP001434883"/>
    </source>
</evidence>
<dbReference type="Proteomes" id="UP001434883">
    <property type="component" value="Unassembled WGS sequence"/>
</dbReference>
<sequence>MQQEPELLTFQAGAESRGNDALICWECLLVPTVIPGPNLPLTLLSSPPPAGSAPLFTSLFSTFFIPFCFGRFTKLNLIKQEGNHSKMLTGDIVQSPDLNPTEALQHDMKTDVLHPTRVSSFSASAGH</sequence>
<reference evidence="1 2" key="1">
    <citation type="submission" date="2021-06" db="EMBL/GenBank/DDBJ databases">
        <authorList>
            <person name="Palmer J.M."/>
        </authorList>
    </citation>
    <scope>NUCLEOTIDE SEQUENCE [LARGE SCALE GENOMIC DNA]</scope>
    <source>
        <strain evidence="1 2">XC_2019</strain>
        <tissue evidence="1">Muscle</tissue>
    </source>
</reference>
<comment type="caution">
    <text evidence="1">The sequence shown here is derived from an EMBL/GenBank/DDBJ whole genome shotgun (WGS) entry which is preliminary data.</text>
</comment>
<gene>
    <name evidence="1" type="ORF">XENOCAPTIV_025815</name>
</gene>
<protein>
    <submittedName>
        <fullName evidence="1">Uncharacterized protein</fullName>
    </submittedName>
</protein>
<organism evidence="1 2">
    <name type="scientific">Xenoophorus captivus</name>
    <dbReference type="NCBI Taxonomy" id="1517983"/>
    <lineage>
        <taxon>Eukaryota</taxon>
        <taxon>Metazoa</taxon>
        <taxon>Chordata</taxon>
        <taxon>Craniata</taxon>
        <taxon>Vertebrata</taxon>
        <taxon>Euteleostomi</taxon>
        <taxon>Actinopterygii</taxon>
        <taxon>Neopterygii</taxon>
        <taxon>Teleostei</taxon>
        <taxon>Neoteleostei</taxon>
        <taxon>Acanthomorphata</taxon>
        <taxon>Ovalentaria</taxon>
        <taxon>Atherinomorphae</taxon>
        <taxon>Cyprinodontiformes</taxon>
        <taxon>Goodeidae</taxon>
        <taxon>Xenoophorus</taxon>
    </lineage>
</organism>